<organism evidence="1">
    <name type="scientific">Eutreptiella gymnastica</name>
    <dbReference type="NCBI Taxonomy" id="73025"/>
    <lineage>
        <taxon>Eukaryota</taxon>
        <taxon>Discoba</taxon>
        <taxon>Euglenozoa</taxon>
        <taxon>Euglenida</taxon>
        <taxon>Spirocuta</taxon>
        <taxon>Euglenophyceae</taxon>
        <taxon>Eutreptiales</taxon>
        <taxon>Eutreptiaceae</taxon>
        <taxon>Eutreptiella</taxon>
    </lineage>
</organism>
<protein>
    <submittedName>
        <fullName evidence="1">Uncharacterized protein</fullName>
    </submittedName>
</protein>
<sequence>MADGYPVPSRVCCMSQVQVYTESDGKKTTGSIQVKADGARGLINILRSPKNVNSPAHNRKIRGCLHLLVLDTFVESPVVGDSGLAQCSPKKNAGQEIPICACSNNAVS</sequence>
<reference evidence="1" key="1">
    <citation type="submission" date="2021-01" db="EMBL/GenBank/DDBJ databases">
        <authorList>
            <person name="Corre E."/>
            <person name="Pelletier E."/>
            <person name="Niang G."/>
            <person name="Scheremetjew M."/>
            <person name="Finn R."/>
            <person name="Kale V."/>
            <person name="Holt S."/>
            <person name="Cochrane G."/>
            <person name="Meng A."/>
            <person name="Brown T."/>
            <person name="Cohen L."/>
        </authorList>
    </citation>
    <scope>NUCLEOTIDE SEQUENCE</scope>
    <source>
        <strain evidence="1">NIES-381</strain>
    </source>
</reference>
<accession>A0A7S1N7G7</accession>
<gene>
    <name evidence="1" type="ORF">EGYM00392_LOCUS12065</name>
</gene>
<proteinExistence type="predicted"/>
<evidence type="ECO:0000313" key="1">
    <source>
        <dbReference type="EMBL" id="CAD9000990.1"/>
    </source>
</evidence>
<dbReference type="EMBL" id="HBGA01033550">
    <property type="protein sequence ID" value="CAD9000990.1"/>
    <property type="molecule type" value="Transcribed_RNA"/>
</dbReference>
<dbReference type="AlphaFoldDB" id="A0A7S1N7G7"/>
<name>A0A7S1N7G7_9EUGL</name>